<evidence type="ECO:0000313" key="2">
    <source>
        <dbReference type="EMBL" id="KJV31599.1"/>
    </source>
</evidence>
<dbReference type="Proteomes" id="UP000033651">
    <property type="component" value="Unassembled WGS sequence"/>
</dbReference>
<dbReference type="EMBL" id="JZRB01000028">
    <property type="protein sequence ID" value="KJV31599.1"/>
    <property type="molecule type" value="Genomic_DNA"/>
</dbReference>
<evidence type="ECO:0008006" key="4">
    <source>
        <dbReference type="Google" id="ProtNLM"/>
    </source>
</evidence>
<dbReference type="Pfam" id="PF11306">
    <property type="entry name" value="DUF3108"/>
    <property type="match status" value="1"/>
</dbReference>
<dbReference type="RefSeq" id="WP_045830043.1">
    <property type="nucleotide sequence ID" value="NZ_JZRB01000028.1"/>
</dbReference>
<evidence type="ECO:0000313" key="3">
    <source>
        <dbReference type="Proteomes" id="UP000033651"/>
    </source>
</evidence>
<organism evidence="2 3">
    <name type="scientific">Luteibacter yeojuensis</name>
    <dbReference type="NCBI Taxonomy" id="345309"/>
    <lineage>
        <taxon>Bacteria</taxon>
        <taxon>Pseudomonadati</taxon>
        <taxon>Pseudomonadota</taxon>
        <taxon>Gammaproteobacteria</taxon>
        <taxon>Lysobacterales</taxon>
        <taxon>Rhodanobacteraceae</taxon>
        <taxon>Luteibacter</taxon>
    </lineage>
</organism>
<sequence length="233" mass="24542">MKTTLLRASLGLALALPAATAFAADVPQQFTATYNVLQGGSPLGNATLTLKPAGNGQFEYSNKVTGTSGLAAAIGASSSEVSRFTWAGKVPQAVSYKYDLSSAFKPKSRELTVSGNTVQVKDNSKSYSYPAQAGMVERNTLPLALGVALRGGAKQATFPVGVKQAIETQSFKVGGNEKVTVPAGSFDAIRVDRTDQDRGFNAWYVPTKYPVPVKLAQKDGGDLTLELVKFEGK</sequence>
<dbReference type="Gene3D" id="2.40.360.20">
    <property type="match status" value="1"/>
</dbReference>
<proteinExistence type="predicted"/>
<comment type="caution">
    <text evidence="2">The sequence shown here is derived from an EMBL/GenBank/DDBJ whole genome shotgun (WGS) entry which is preliminary data.</text>
</comment>
<name>A0A0F3KNC6_9GAMM</name>
<dbReference type="AlphaFoldDB" id="A0A0F3KNC6"/>
<keyword evidence="1" id="KW-0732">Signal</keyword>
<accession>A0A0F3KNC6</accession>
<feature type="chain" id="PRO_5002463386" description="DUF3108 domain-containing protein" evidence="1">
    <location>
        <begin position="24"/>
        <end position="233"/>
    </location>
</feature>
<dbReference type="InterPro" id="IPR021457">
    <property type="entry name" value="DUF3108"/>
</dbReference>
<protein>
    <recommendedName>
        <fullName evidence="4">DUF3108 domain-containing protein</fullName>
    </recommendedName>
</protein>
<keyword evidence="3" id="KW-1185">Reference proteome</keyword>
<dbReference type="OrthoDB" id="6007799at2"/>
<evidence type="ECO:0000256" key="1">
    <source>
        <dbReference type="SAM" id="SignalP"/>
    </source>
</evidence>
<reference evidence="2 3" key="1">
    <citation type="submission" date="2015-03" db="EMBL/GenBank/DDBJ databases">
        <title>Draft genome sequence of Luteibacter yeojuensis strain SU11.</title>
        <authorList>
            <person name="Sulaiman J."/>
            <person name="Priya K."/>
            <person name="Chan K.-G."/>
        </authorList>
    </citation>
    <scope>NUCLEOTIDE SEQUENCE [LARGE SCALE GENOMIC DNA]</scope>
    <source>
        <strain evidence="2 3">SU11</strain>
    </source>
</reference>
<feature type="signal peptide" evidence="1">
    <location>
        <begin position="1"/>
        <end position="23"/>
    </location>
</feature>
<gene>
    <name evidence="2" type="ORF">VI08_13055</name>
</gene>
<dbReference type="PATRIC" id="fig|345309.4.peg.1958"/>